<gene>
    <name evidence="2" type="ORF">RVR_7104</name>
</gene>
<reference evidence="2 3" key="2">
    <citation type="journal article" date="2011" name="J. Antibiot.">
        <title>Furaquinocins I and J: novel polyketide isoprenoid hybrid compounds from Streptomyces reveromyceticus SN-593.</title>
        <authorList>
            <person name="Panthee S."/>
            <person name="Takahashi S."/>
            <person name="Takagi H."/>
            <person name="Nogawa T."/>
            <person name="Oowada E."/>
            <person name="Uramoto M."/>
            <person name="Osada H."/>
        </authorList>
    </citation>
    <scope>NUCLEOTIDE SEQUENCE [LARGE SCALE GENOMIC DNA]</scope>
    <source>
        <strain evidence="2 3">SN-593</strain>
    </source>
</reference>
<name>A0A7U3VQU3_9ACTN</name>
<accession>A0A7U3VQU3</accession>
<protein>
    <submittedName>
        <fullName evidence="2">Putative sugar uptake ABC transporter sugar-binding protein</fullName>
    </submittedName>
</protein>
<dbReference type="PANTHER" id="PTHR43649:SF16">
    <property type="entry name" value="SUGAR-BINDING LIPOPROTEIN"/>
    <property type="match status" value="1"/>
</dbReference>
<keyword evidence="1" id="KW-0732">Signal</keyword>
<evidence type="ECO:0000313" key="2">
    <source>
        <dbReference type="EMBL" id="BBB00161.1"/>
    </source>
</evidence>
<dbReference type="SUPFAM" id="SSF53850">
    <property type="entry name" value="Periplasmic binding protein-like II"/>
    <property type="match status" value="1"/>
</dbReference>
<proteinExistence type="predicted"/>
<dbReference type="PANTHER" id="PTHR43649">
    <property type="entry name" value="ARABINOSE-BINDING PROTEIN-RELATED"/>
    <property type="match status" value="1"/>
</dbReference>
<dbReference type="EMBL" id="AP018365">
    <property type="protein sequence ID" value="BBB00161.1"/>
    <property type="molecule type" value="Genomic_DNA"/>
</dbReference>
<evidence type="ECO:0000313" key="3">
    <source>
        <dbReference type="Proteomes" id="UP000595703"/>
    </source>
</evidence>
<dbReference type="InterPro" id="IPR006059">
    <property type="entry name" value="SBP"/>
</dbReference>
<dbReference type="KEGG" id="arev:RVR_7104"/>
<organism evidence="2 3">
    <name type="scientific">Actinacidiphila reveromycinica</name>
    <dbReference type="NCBI Taxonomy" id="659352"/>
    <lineage>
        <taxon>Bacteria</taxon>
        <taxon>Bacillati</taxon>
        <taxon>Actinomycetota</taxon>
        <taxon>Actinomycetes</taxon>
        <taxon>Kitasatosporales</taxon>
        <taxon>Streptomycetaceae</taxon>
        <taxon>Actinacidiphila</taxon>
    </lineage>
</organism>
<dbReference type="Proteomes" id="UP000595703">
    <property type="component" value="Chromosome"/>
</dbReference>
<evidence type="ECO:0000256" key="1">
    <source>
        <dbReference type="SAM" id="SignalP"/>
    </source>
</evidence>
<reference evidence="2 3" key="4">
    <citation type="journal article" date="2020" name="Sci. Rep.">
        <title>beta-carboline chemical signals induce reveromycin production through a LuxR family regulator in Streptomyces sp. SN-593.</title>
        <authorList>
            <person name="Panthee S."/>
            <person name="Kito N."/>
            <person name="Hayashi T."/>
            <person name="Shimizu T."/>
            <person name="Ishikawa J."/>
            <person name="Hamamoto H."/>
            <person name="Osada H."/>
            <person name="Takahashi S."/>
        </authorList>
    </citation>
    <scope>NUCLEOTIDE SEQUENCE [LARGE SCALE GENOMIC DNA]</scope>
    <source>
        <strain evidence="2 3">SN-593</strain>
    </source>
</reference>
<feature type="signal peptide" evidence="1">
    <location>
        <begin position="1"/>
        <end position="28"/>
    </location>
</feature>
<reference evidence="2 3" key="1">
    <citation type="journal article" date="2010" name="J. Bacteriol.">
        <title>Biochemical characterization of a novel indole prenyltransferase from Streptomyces sp. SN-593.</title>
        <authorList>
            <person name="Takahashi S."/>
            <person name="Takagi H."/>
            <person name="Toyoda A."/>
            <person name="Uramoto M."/>
            <person name="Nogawa T."/>
            <person name="Ueki M."/>
            <person name="Sakaki Y."/>
            <person name="Osada H."/>
        </authorList>
    </citation>
    <scope>NUCLEOTIDE SEQUENCE [LARGE SCALE GENOMIC DNA]</scope>
    <source>
        <strain evidence="2 3">SN-593</strain>
    </source>
</reference>
<dbReference type="InterPro" id="IPR050490">
    <property type="entry name" value="Bact_solute-bd_prot1"/>
</dbReference>
<dbReference type="RefSeq" id="WP_202236223.1">
    <property type="nucleotide sequence ID" value="NZ_AP018365.1"/>
</dbReference>
<sequence>MTGNPAGSRARTVLAVTAAATLALTASGCDSSSGTSASSGGVVTITVNDEPAKTDPVNRKFFLADVAAFEKLHPKIKVVPHEGQMDPQTFAAKLAGGQLENVFYVYYTDPAGLIAKHQAADITPYLSAYPAAQQVKSTLRKVFQDADGHTYGLPEGNYSMGLVYNRALFRQAGLDPDAPPTTWAEVRADAKKIAALGHGITGYGDYSKANNGGWHFTAEMYSLGGDVAKQQPDGTWKADFDNATGRTVLTQLHDMRWTDDSMGQRQLLQWADLLQMMGAGKLGMYLATADNIPTIASQYKGDPKDYGLGPIPGGKGTLAGGGGFMFNPKDTPDQIRAGVAWTMFKYENPDRITSGDQRAAAAKQPVGLPEPNIWTGAAAAAKTAADKKLANEPVQNYAPFQQALPGIPLDLEPPQAQQVYAVLDTVMAKVLTQKDADIDGLLKDASRQVDSLLAAQQ</sequence>
<reference evidence="2 3" key="3">
    <citation type="journal article" date="2011" name="Nat. Chem. Biol.">
        <title>Reveromycin A biosynthesis uses RevG and RevJ for stereospecific spiroacetal formation.</title>
        <authorList>
            <person name="Takahashi S."/>
            <person name="Toyoda A."/>
            <person name="Sekiyama Y."/>
            <person name="Takagi H."/>
            <person name="Nogawa T."/>
            <person name="Uramoto M."/>
            <person name="Suzuki R."/>
            <person name="Koshino H."/>
            <person name="Kumano T."/>
            <person name="Panthee S."/>
            <person name="Dairi T."/>
            <person name="Ishikawa J."/>
            <person name="Ikeda H."/>
            <person name="Sakaki Y."/>
            <person name="Osada H."/>
        </authorList>
    </citation>
    <scope>NUCLEOTIDE SEQUENCE [LARGE SCALE GENOMIC DNA]</scope>
    <source>
        <strain evidence="2 3">SN-593</strain>
    </source>
</reference>
<dbReference type="Pfam" id="PF01547">
    <property type="entry name" value="SBP_bac_1"/>
    <property type="match status" value="1"/>
</dbReference>
<dbReference type="AlphaFoldDB" id="A0A7U3VQU3"/>
<feature type="chain" id="PRO_5039180667" evidence="1">
    <location>
        <begin position="29"/>
        <end position="457"/>
    </location>
</feature>
<keyword evidence="3" id="KW-1185">Reference proteome</keyword>
<dbReference type="Gene3D" id="3.40.190.10">
    <property type="entry name" value="Periplasmic binding protein-like II"/>
    <property type="match status" value="1"/>
</dbReference>